<feature type="compositionally biased region" description="Basic and acidic residues" evidence="1">
    <location>
        <begin position="1413"/>
        <end position="1426"/>
    </location>
</feature>
<feature type="compositionally biased region" description="Basic and acidic residues" evidence="1">
    <location>
        <begin position="1380"/>
        <end position="1403"/>
    </location>
</feature>
<feature type="compositionally biased region" description="Acidic residues" evidence="1">
    <location>
        <begin position="95"/>
        <end position="111"/>
    </location>
</feature>
<comment type="caution">
    <text evidence="2">The sequence shown here is derived from an EMBL/GenBank/DDBJ whole genome shotgun (WGS) entry which is preliminary data.</text>
</comment>
<dbReference type="KEGG" id="tpv:TP03_0242"/>
<name>Q4N0A9_THEPA</name>
<evidence type="ECO:0000313" key="2">
    <source>
        <dbReference type="EMBL" id="EAN30977.1"/>
    </source>
</evidence>
<dbReference type="EMBL" id="AAGK01000005">
    <property type="protein sequence ID" value="EAN30977.1"/>
    <property type="molecule type" value="Genomic_DNA"/>
</dbReference>
<gene>
    <name evidence="2" type="ordered locus">TP03_0242</name>
</gene>
<dbReference type="eggNOG" id="ENOG502S14T">
    <property type="taxonomic scope" value="Eukaryota"/>
</dbReference>
<dbReference type="RefSeq" id="XP_763260.1">
    <property type="nucleotide sequence ID" value="XM_758167.1"/>
</dbReference>
<sequence>MFYYDDDTTGYLLLKDDNYSVSLEKFLYAYEFDGDTKCHMIKIGNTVIWSHGADPKFESLKSVRLNLLRNSLTVVNPDGESEEINIPGVIRPSDIEDESKEQEEFEEEDSATIDSTQPPSSDVQPEQTESTTTVVEVRSENLMELDLNNMKNSENNDYLNRNDNHVFTVKNGFKFSKVRKGEHVLKEFLKPDYSCKVVVNYGQAGKIMLYAYKNDKDFDLLLLDDPNPLPRDITELPSGAVDVQQESAVVSEHFKLFGLTDDGSSQELDATKLKKDNLVSMVNYTFEPDAKCSEIKYNNKTVWKYDKSKHGRHYPTNMLLNTATSFILLESEGHYQYYYTYINDEWRCISGYKAQDLQPLYPDKLKIFTLNAFGTPVADDTTQYDKSEDGPFTTFKFNPGSRCIDVKYEGFPVWSYNYKDHEDKYPTTISVNTDEKTVMVDCYGIYRYLFSYSAGNFKCVFAFKSRLSHPVDPSKLKFFTIDSSETTVELDKSKFDIEEPDTIYKFNPGVKCTCIKYGDTELWKHTETDHEDKFPTSIYFNNLIRKYLVVESSGNYRNLLEFENNVWKPLGANDKLKSKYSIYDKFDVDKLTFFTIETKETSDGTVTSELVQIDYTKYIRENPSFILYNFKPDVNCNDVRYEDQVVWKYNENEHGDDFPTTVLLNIKKSYIVVDSSYLYRYVYSYYDKKWKELPFGFKATNIFYDKFKLLTQDPKDYKKLVELDSSQYDIEYSPNVLAIKFNTNVKCTSIQYEDSFPWTYNRNEHAHRYPTAVIFNKSKSFLMVESSHYYRYLYVYQNKEWKPLPYGYTLKSHSSSSSTYDIGKLKLLTNDKFNNNKRVEMTKAHYDKEESDTLVRYNMNYLTNCTCLMYDDKVVWEHYEREHGDKHPTTISLVKKKNYLVVESGYDYRYMFEFENGEWKLLPFSYKLKRKVDAVEIDKFKLYSFDPSDPDQLVELKTSEYEKKDSYNSLIFKINENVKCTFVKYDNTDAWVHDSIEHEDFYPTRVVFTKNKNFLLVESGYNYRYLYTFHKGKWKQMPFGNKLKTTKDYKFDANKLKLFSLDLSTRPYELDYSKFRRGEAGHILTHNLKPGVKCTEVKYDKISAWKHEEDDYGSNYPTSIIFNRNNGFLIVESKDNYESYHSYYDNKWHSVYGYKASKMTKNKEFYRLKLYQTNEDGLSEPLKGFHEEITGPVITCNIFYGVKCTHVKYDEHDVWSYDSERHLDHYPDSVVFNIANSTIKVECEDHYVYFSSFINEEWKPFSGYRTKTTNARPEVKLYEKGKSGKFAFINPSKYNVNWDGENDVYEYDLNNLKCSLVKHNDGTVWKQTPEDNQHPKSITYNSDQKKFVLRFENEYIFCTFEENEWKKMVRRYGTQSIKSEPQKPEHGDPTSDKSDTEHNKSQPEDSESLSGSETHEDSEGSDKEQE</sequence>
<proteinExistence type="predicted"/>
<feature type="region of interest" description="Disordered" evidence="1">
    <location>
        <begin position="1375"/>
        <end position="1426"/>
    </location>
</feature>
<dbReference type="VEuPathDB" id="PiroplasmaDB:TpMuguga_03g00242"/>
<protein>
    <submittedName>
        <fullName evidence="2">Uncharacterized protein</fullName>
    </submittedName>
</protein>
<organism evidence="2 3">
    <name type="scientific">Theileria parva</name>
    <name type="common">East coast fever infection agent</name>
    <dbReference type="NCBI Taxonomy" id="5875"/>
    <lineage>
        <taxon>Eukaryota</taxon>
        <taxon>Sar</taxon>
        <taxon>Alveolata</taxon>
        <taxon>Apicomplexa</taxon>
        <taxon>Aconoidasida</taxon>
        <taxon>Piroplasmida</taxon>
        <taxon>Theileriidae</taxon>
        <taxon>Theileria</taxon>
    </lineage>
</organism>
<dbReference type="Proteomes" id="UP000001949">
    <property type="component" value="Unassembled WGS sequence"/>
</dbReference>
<evidence type="ECO:0000256" key="1">
    <source>
        <dbReference type="SAM" id="MobiDB-lite"/>
    </source>
</evidence>
<keyword evidence="3" id="KW-1185">Reference proteome</keyword>
<dbReference type="InParanoid" id="Q4N0A9"/>
<dbReference type="OMA" id="WQHDSNK"/>
<accession>Q4N0A9</accession>
<reference evidence="2 3" key="1">
    <citation type="journal article" date="2005" name="Science">
        <title>Genome sequence of Theileria parva, a bovine pathogen that transforms lymphocytes.</title>
        <authorList>
            <person name="Gardner M.J."/>
            <person name="Bishop R."/>
            <person name="Shah T."/>
            <person name="de Villiers E.P."/>
            <person name="Carlton J.M."/>
            <person name="Hall N."/>
            <person name="Ren Q."/>
            <person name="Paulsen I.T."/>
            <person name="Pain A."/>
            <person name="Berriman M."/>
            <person name="Wilson R.J.M."/>
            <person name="Sato S."/>
            <person name="Ralph S.A."/>
            <person name="Mann D.J."/>
            <person name="Xiong Z."/>
            <person name="Shallom S.J."/>
            <person name="Weidman J."/>
            <person name="Jiang L."/>
            <person name="Lynn J."/>
            <person name="Weaver B."/>
            <person name="Shoaibi A."/>
            <person name="Domingo A.R."/>
            <person name="Wasawo D."/>
            <person name="Crabtree J."/>
            <person name="Wortman J.R."/>
            <person name="Haas B."/>
            <person name="Angiuoli S.V."/>
            <person name="Creasy T.H."/>
            <person name="Lu C."/>
            <person name="Suh B."/>
            <person name="Silva J.C."/>
            <person name="Utterback T.R."/>
            <person name="Feldblyum T.V."/>
            <person name="Pertea M."/>
            <person name="Allen J."/>
            <person name="Nierman W.C."/>
            <person name="Taracha E.L.N."/>
            <person name="Salzberg S.L."/>
            <person name="White O.R."/>
            <person name="Fitzhugh H.A."/>
            <person name="Morzaria S."/>
            <person name="Venter J.C."/>
            <person name="Fraser C.M."/>
            <person name="Nene V."/>
        </authorList>
    </citation>
    <scope>NUCLEOTIDE SEQUENCE [LARGE SCALE GENOMIC DNA]</scope>
    <source>
        <strain evidence="2 3">Muguga</strain>
    </source>
</reference>
<dbReference type="InterPro" id="IPR007480">
    <property type="entry name" value="DUF529"/>
</dbReference>
<dbReference type="GeneID" id="3500186"/>
<feature type="region of interest" description="Disordered" evidence="1">
    <location>
        <begin position="78"/>
        <end position="134"/>
    </location>
</feature>
<feature type="compositionally biased region" description="Polar residues" evidence="1">
    <location>
        <begin position="112"/>
        <end position="122"/>
    </location>
</feature>
<evidence type="ECO:0000313" key="3">
    <source>
        <dbReference type="Proteomes" id="UP000001949"/>
    </source>
</evidence>
<dbReference type="Pfam" id="PF04385">
    <property type="entry name" value="FAINT"/>
    <property type="match status" value="6"/>
</dbReference>
<feature type="compositionally biased region" description="Low complexity" evidence="1">
    <location>
        <begin position="123"/>
        <end position="134"/>
    </location>
</feature>